<comment type="caution">
    <text evidence="3">The sequence shown here is derived from an EMBL/GenBank/DDBJ whole genome shotgun (WGS) entry which is preliminary data.</text>
</comment>
<dbReference type="InterPro" id="IPR041657">
    <property type="entry name" value="HTH_17"/>
</dbReference>
<proteinExistence type="predicted"/>
<gene>
    <name evidence="3" type="ORF">LCGC14_2380120</name>
</gene>
<sequence length="87" mass="9884">MDKENVIKQREEGENASTWDPRAYLSPDEVATECRVAVQTVYGWLNSEKLQGKRLGGGVWRITRRALDEFRGEVNLFDPAQTEGQGE</sequence>
<evidence type="ECO:0000259" key="2">
    <source>
        <dbReference type="Pfam" id="PF12728"/>
    </source>
</evidence>
<feature type="compositionally biased region" description="Basic and acidic residues" evidence="1">
    <location>
        <begin position="1"/>
        <end position="13"/>
    </location>
</feature>
<name>A0A0F9EDL3_9ZZZZ</name>
<reference evidence="3" key="1">
    <citation type="journal article" date="2015" name="Nature">
        <title>Complex archaea that bridge the gap between prokaryotes and eukaryotes.</title>
        <authorList>
            <person name="Spang A."/>
            <person name="Saw J.H."/>
            <person name="Jorgensen S.L."/>
            <person name="Zaremba-Niedzwiedzka K."/>
            <person name="Martijn J."/>
            <person name="Lind A.E."/>
            <person name="van Eijk R."/>
            <person name="Schleper C."/>
            <person name="Guy L."/>
            <person name="Ettema T.J."/>
        </authorList>
    </citation>
    <scope>NUCLEOTIDE SEQUENCE</scope>
</reference>
<organism evidence="3">
    <name type="scientific">marine sediment metagenome</name>
    <dbReference type="NCBI Taxonomy" id="412755"/>
    <lineage>
        <taxon>unclassified sequences</taxon>
        <taxon>metagenomes</taxon>
        <taxon>ecological metagenomes</taxon>
    </lineage>
</organism>
<dbReference type="AlphaFoldDB" id="A0A0F9EDL3"/>
<dbReference type="EMBL" id="LAZR01035277">
    <property type="protein sequence ID" value="KKL27941.1"/>
    <property type="molecule type" value="Genomic_DNA"/>
</dbReference>
<protein>
    <recommendedName>
        <fullName evidence="2">Helix-turn-helix domain-containing protein</fullName>
    </recommendedName>
</protein>
<accession>A0A0F9EDL3</accession>
<evidence type="ECO:0000256" key="1">
    <source>
        <dbReference type="SAM" id="MobiDB-lite"/>
    </source>
</evidence>
<dbReference type="Pfam" id="PF12728">
    <property type="entry name" value="HTH_17"/>
    <property type="match status" value="1"/>
</dbReference>
<evidence type="ECO:0000313" key="3">
    <source>
        <dbReference type="EMBL" id="KKL27941.1"/>
    </source>
</evidence>
<feature type="region of interest" description="Disordered" evidence="1">
    <location>
        <begin position="1"/>
        <end position="21"/>
    </location>
</feature>
<feature type="domain" description="Helix-turn-helix" evidence="2">
    <location>
        <begin position="24"/>
        <end position="70"/>
    </location>
</feature>